<evidence type="ECO:0000313" key="2">
    <source>
        <dbReference type="Proteomes" id="UP000789759"/>
    </source>
</evidence>
<dbReference type="Proteomes" id="UP000789759">
    <property type="component" value="Unassembled WGS sequence"/>
</dbReference>
<sequence length="146" mass="16933">QTFDDLVKGYIEGLAPNKKEKALIDQEKLQRIKKVLIDPMNTTQYTFTFHYWVKKNFKLQKIAPHGYSAAFNQLFETSIFSEDEIPNEFVLENIQESVNDLDDLIDNTNFIPITITESSSLNQDSNIETPSNLEFLVNNDHENQNM</sequence>
<reference evidence="1" key="1">
    <citation type="submission" date="2021-06" db="EMBL/GenBank/DDBJ databases">
        <authorList>
            <person name="Kallberg Y."/>
            <person name="Tangrot J."/>
            <person name="Rosling A."/>
        </authorList>
    </citation>
    <scope>NUCLEOTIDE SEQUENCE</scope>
    <source>
        <strain evidence="1">FL966</strain>
    </source>
</reference>
<comment type="caution">
    <text evidence="1">The sequence shown here is derived from an EMBL/GenBank/DDBJ whole genome shotgun (WGS) entry which is preliminary data.</text>
</comment>
<dbReference type="OrthoDB" id="2428946at2759"/>
<name>A0A9N9P9J1_9GLOM</name>
<protein>
    <submittedName>
        <fullName evidence="1">21123_t:CDS:1</fullName>
    </submittedName>
</protein>
<proteinExistence type="predicted"/>
<dbReference type="AlphaFoldDB" id="A0A9N9P9J1"/>
<organism evidence="1 2">
    <name type="scientific">Cetraspora pellucida</name>
    <dbReference type="NCBI Taxonomy" id="1433469"/>
    <lineage>
        <taxon>Eukaryota</taxon>
        <taxon>Fungi</taxon>
        <taxon>Fungi incertae sedis</taxon>
        <taxon>Mucoromycota</taxon>
        <taxon>Glomeromycotina</taxon>
        <taxon>Glomeromycetes</taxon>
        <taxon>Diversisporales</taxon>
        <taxon>Gigasporaceae</taxon>
        <taxon>Cetraspora</taxon>
    </lineage>
</organism>
<evidence type="ECO:0000313" key="1">
    <source>
        <dbReference type="EMBL" id="CAG8818558.1"/>
    </source>
</evidence>
<feature type="non-terminal residue" evidence="1">
    <location>
        <position position="146"/>
    </location>
</feature>
<gene>
    <name evidence="1" type="ORF">CPELLU_LOCUS19458</name>
</gene>
<feature type="non-terminal residue" evidence="1">
    <location>
        <position position="1"/>
    </location>
</feature>
<dbReference type="EMBL" id="CAJVQA010046854">
    <property type="protein sequence ID" value="CAG8818558.1"/>
    <property type="molecule type" value="Genomic_DNA"/>
</dbReference>
<keyword evidence="2" id="KW-1185">Reference proteome</keyword>
<accession>A0A9N9P9J1</accession>